<evidence type="ECO:0000256" key="3">
    <source>
        <dbReference type="ARBA" id="ARBA00005638"/>
    </source>
</evidence>
<dbReference type="GO" id="GO:0005737">
    <property type="term" value="C:cytoplasm"/>
    <property type="evidence" value="ECO:0007669"/>
    <property type="project" value="TreeGrafter"/>
</dbReference>
<gene>
    <name evidence="10" type="ORF">CHS0354_023905</name>
</gene>
<dbReference type="Pfam" id="PF01379">
    <property type="entry name" value="Porphobil_deam"/>
    <property type="match status" value="1"/>
</dbReference>
<dbReference type="AlphaFoldDB" id="A0AAE0VLV2"/>
<dbReference type="FunFam" id="3.40.190.10:FF:000005">
    <property type="entry name" value="Porphobilinogen deaminase"/>
    <property type="match status" value="1"/>
</dbReference>
<dbReference type="EC" id="2.5.1.61" evidence="4"/>
<proteinExistence type="inferred from homology"/>
<feature type="domain" description="Porphobilinogen deaminase C-terminal" evidence="9">
    <location>
        <begin position="201"/>
        <end position="244"/>
    </location>
</feature>
<comment type="cofactor">
    <cofactor evidence="1">
        <name>dipyrromethane</name>
        <dbReference type="ChEBI" id="CHEBI:60342"/>
    </cofactor>
</comment>
<dbReference type="SUPFAM" id="SSF53850">
    <property type="entry name" value="Periplasmic binding protein-like II"/>
    <property type="match status" value="1"/>
</dbReference>
<keyword evidence="5" id="KW-0808">Transferase</keyword>
<organism evidence="10 11">
    <name type="scientific">Potamilus streckersoni</name>
    <dbReference type="NCBI Taxonomy" id="2493646"/>
    <lineage>
        <taxon>Eukaryota</taxon>
        <taxon>Metazoa</taxon>
        <taxon>Spiralia</taxon>
        <taxon>Lophotrochozoa</taxon>
        <taxon>Mollusca</taxon>
        <taxon>Bivalvia</taxon>
        <taxon>Autobranchia</taxon>
        <taxon>Heteroconchia</taxon>
        <taxon>Palaeoheterodonta</taxon>
        <taxon>Unionida</taxon>
        <taxon>Unionoidea</taxon>
        <taxon>Unionidae</taxon>
        <taxon>Ambleminae</taxon>
        <taxon>Lampsilini</taxon>
        <taxon>Potamilus</taxon>
    </lineage>
</organism>
<evidence type="ECO:0000313" key="11">
    <source>
        <dbReference type="Proteomes" id="UP001195483"/>
    </source>
</evidence>
<keyword evidence="11" id="KW-1185">Reference proteome</keyword>
<dbReference type="InterPro" id="IPR036803">
    <property type="entry name" value="Porphobilinogen_deaminase_C_sf"/>
</dbReference>
<dbReference type="Gene3D" id="3.40.190.10">
    <property type="entry name" value="Periplasmic binding protein-like II"/>
    <property type="match status" value="2"/>
</dbReference>
<dbReference type="InterPro" id="IPR000860">
    <property type="entry name" value="HemC"/>
</dbReference>
<sequence>MQAAYSNILFKVKVIKTKGDKILNTPLYRIGDKGLFTKELEDELLANKIDIAVHSLKDMQTTLPSGLMVAAILEREHPQDVLIAKKNLTLAELPHSARLATSSIRRQAELLAIRPDFQFENIRGNIHTRIKALFNTPDLDAMILAKAGMVRLNLTEFITQELSTCTMTPAAAQGAIGVEIRAHDTELETLLYPFDHTPSRLCCTVERSFLNTLEGGCQTPIGVFAEIDSQNLVKLSCIAIGQSIEKTTQDAQREIDAPKQDSGWNIKTLFGLNINQVGFVNWSSGGNTTVGASALINATAIYTENKIIWETNLSLKGGANFISLSSQVNLTNPWRKTDDNIDLKSTFSYIILSQDDHKFTFTSVLNFSSQFTHGYQYGTAKKPETAGPYPQYTSDIYTSNFMSPGYLSLTTGFSYRYKDFLSLYIAPVGMLNRFVLDDTLSKRGSFGVDKGQKYKMELGGSFSFNFSKEIIKNFFLQHYSNIFFGYGQYSSGKGFDSPLFAPTPSNNVVTFVFTSETTIKFAFNEWLSTLLTFSLIYDSQNNNVINTATGEVGRFLQFKNAISIGVSYAFTSKITTN</sequence>
<dbReference type="Pfam" id="PF03900">
    <property type="entry name" value="Porphobil_deamC"/>
    <property type="match status" value="1"/>
</dbReference>
<reference evidence="10" key="2">
    <citation type="journal article" date="2021" name="Genome Biol. Evol.">
        <title>Developing a high-quality reference genome for a parasitic bivalve with doubly uniparental inheritance (Bivalvia: Unionida).</title>
        <authorList>
            <person name="Smith C.H."/>
        </authorList>
    </citation>
    <scope>NUCLEOTIDE SEQUENCE</scope>
    <source>
        <strain evidence="10">CHS0354</strain>
        <tissue evidence="10">Mantle</tissue>
    </source>
</reference>
<dbReference type="Pfam" id="PF11276">
    <property type="entry name" value="DUF3078"/>
    <property type="match status" value="1"/>
</dbReference>
<keyword evidence="6" id="KW-0627">Porphyrin biosynthesis</keyword>
<dbReference type="PANTHER" id="PTHR11557:SF0">
    <property type="entry name" value="PORPHOBILINOGEN DEAMINASE"/>
    <property type="match status" value="1"/>
</dbReference>
<evidence type="ECO:0000259" key="8">
    <source>
        <dbReference type="Pfam" id="PF01379"/>
    </source>
</evidence>
<evidence type="ECO:0000256" key="6">
    <source>
        <dbReference type="ARBA" id="ARBA00023244"/>
    </source>
</evidence>
<evidence type="ECO:0000313" key="10">
    <source>
        <dbReference type="EMBL" id="KAK3582361.1"/>
    </source>
</evidence>
<evidence type="ECO:0000256" key="4">
    <source>
        <dbReference type="ARBA" id="ARBA00012655"/>
    </source>
</evidence>
<dbReference type="SUPFAM" id="SSF54782">
    <property type="entry name" value="Porphobilinogen deaminase (hydroxymethylbilane synthase), C-terminal domain"/>
    <property type="match status" value="1"/>
</dbReference>
<protein>
    <recommendedName>
        <fullName evidence="4">hydroxymethylbilane synthase</fullName>
        <ecNumber evidence="4">2.5.1.61</ecNumber>
    </recommendedName>
    <alternativeName>
        <fullName evidence="7">Hydroxymethylbilane synthase</fullName>
    </alternativeName>
</protein>
<name>A0AAE0VLV2_9BIVA</name>
<dbReference type="PRINTS" id="PR00151">
    <property type="entry name" value="PORPHBDMNASE"/>
</dbReference>
<accession>A0AAE0VLV2</accession>
<dbReference type="NCBIfam" id="TIGR00212">
    <property type="entry name" value="hemC"/>
    <property type="match status" value="1"/>
</dbReference>
<evidence type="ECO:0000256" key="1">
    <source>
        <dbReference type="ARBA" id="ARBA00001916"/>
    </source>
</evidence>
<comment type="pathway">
    <text evidence="2">Porphyrin-containing compound metabolism; protoporphyrin-IX biosynthesis; coproporphyrinogen-III from 5-aminolevulinate: step 2/4.</text>
</comment>
<dbReference type="PANTHER" id="PTHR11557">
    <property type="entry name" value="PORPHOBILINOGEN DEAMINASE"/>
    <property type="match status" value="1"/>
</dbReference>
<dbReference type="EMBL" id="JAEAOA010001427">
    <property type="protein sequence ID" value="KAK3582361.1"/>
    <property type="molecule type" value="Genomic_DNA"/>
</dbReference>
<dbReference type="Proteomes" id="UP001195483">
    <property type="component" value="Unassembled WGS sequence"/>
</dbReference>
<dbReference type="PROSITE" id="PS00533">
    <property type="entry name" value="PORPHOBILINOGEN_DEAM"/>
    <property type="match status" value="1"/>
</dbReference>
<comment type="similarity">
    <text evidence="3">Belongs to the HMBS family.</text>
</comment>
<comment type="caution">
    <text evidence="10">The sequence shown here is derived from an EMBL/GenBank/DDBJ whole genome shotgun (WGS) entry which is preliminary data.</text>
</comment>
<dbReference type="InterPro" id="IPR022417">
    <property type="entry name" value="Porphobilin_deaminase_N"/>
</dbReference>
<reference evidence="10" key="1">
    <citation type="journal article" date="2021" name="Genome Biol. Evol.">
        <title>A High-Quality Reference Genome for a Parasitic Bivalve with Doubly Uniparental Inheritance (Bivalvia: Unionida).</title>
        <authorList>
            <person name="Smith C.H."/>
        </authorList>
    </citation>
    <scope>NUCLEOTIDE SEQUENCE</scope>
    <source>
        <strain evidence="10">CHS0354</strain>
    </source>
</reference>
<dbReference type="GO" id="GO:0006783">
    <property type="term" value="P:heme biosynthetic process"/>
    <property type="evidence" value="ECO:0007669"/>
    <property type="project" value="TreeGrafter"/>
</dbReference>
<evidence type="ECO:0000256" key="7">
    <source>
        <dbReference type="ARBA" id="ARBA00033064"/>
    </source>
</evidence>
<feature type="domain" description="Porphobilinogen deaminase N-terminal" evidence="8">
    <location>
        <begin position="8"/>
        <end position="188"/>
    </location>
</feature>
<evidence type="ECO:0000256" key="2">
    <source>
        <dbReference type="ARBA" id="ARBA00004735"/>
    </source>
</evidence>
<dbReference type="Gene3D" id="3.30.160.40">
    <property type="entry name" value="Porphobilinogen deaminase, C-terminal domain"/>
    <property type="match status" value="1"/>
</dbReference>
<dbReference type="InterPro" id="IPR021428">
    <property type="entry name" value="DUF3078"/>
</dbReference>
<dbReference type="GO" id="GO:0004418">
    <property type="term" value="F:hydroxymethylbilane synthase activity"/>
    <property type="evidence" value="ECO:0007669"/>
    <property type="project" value="UniProtKB-EC"/>
</dbReference>
<dbReference type="InterPro" id="IPR022419">
    <property type="entry name" value="Porphobilin_deaminase_cofac_BS"/>
</dbReference>
<evidence type="ECO:0000256" key="5">
    <source>
        <dbReference type="ARBA" id="ARBA00022679"/>
    </source>
</evidence>
<evidence type="ECO:0000259" key="9">
    <source>
        <dbReference type="Pfam" id="PF03900"/>
    </source>
</evidence>
<dbReference type="InterPro" id="IPR022418">
    <property type="entry name" value="Porphobilinogen_deaminase_C"/>
</dbReference>
<reference evidence="10" key="3">
    <citation type="submission" date="2023-05" db="EMBL/GenBank/DDBJ databases">
        <authorList>
            <person name="Smith C.H."/>
        </authorList>
    </citation>
    <scope>NUCLEOTIDE SEQUENCE</scope>
    <source>
        <strain evidence="10">CHS0354</strain>
        <tissue evidence="10">Mantle</tissue>
    </source>
</reference>